<dbReference type="Proteomes" id="UP000698800">
    <property type="component" value="Unassembled WGS sequence"/>
</dbReference>
<feature type="transmembrane region" description="Helical" evidence="1">
    <location>
        <begin position="434"/>
        <end position="453"/>
    </location>
</feature>
<dbReference type="AlphaFoldDB" id="A0A9P8I9X3"/>
<name>A0A9P8I9X3_9PEZI</name>
<dbReference type="Gene3D" id="1.20.58.340">
    <property type="entry name" value="Magnesium transport protein CorA, transmembrane region"/>
    <property type="match status" value="1"/>
</dbReference>
<evidence type="ECO:0000313" key="3">
    <source>
        <dbReference type="Proteomes" id="UP000698800"/>
    </source>
</evidence>
<protein>
    <submittedName>
        <fullName evidence="2">Uncharacterized protein</fullName>
    </submittedName>
</protein>
<gene>
    <name evidence="2" type="ORF">FGG08_004081</name>
</gene>
<keyword evidence="1" id="KW-1133">Transmembrane helix</keyword>
<keyword evidence="3" id="KW-1185">Reference proteome</keyword>
<reference evidence="2" key="1">
    <citation type="submission" date="2021-03" db="EMBL/GenBank/DDBJ databases">
        <title>Comparative genomics and phylogenomic investigation of the class Geoglossomycetes provide insights into ecological specialization and systematics.</title>
        <authorList>
            <person name="Melie T."/>
            <person name="Pirro S."/>
            <person name="Miller A.N."/>
            <person name="Quandt A."/>
        </authorList>
    </citation>
    <scope>NUCLEOTIDE SEQUENCE</scope>
    <source>
        <strain evidence="2">GBOQ0MN5Z8</strain>
    </source>
</reference>
<keyword evidence="1" id="KW-0472">Membrane</keyword>
<proteinExistence type="predicted"/>
<accession>A0A9P8I9X3</accession>
<comment type="caution">
    <text evidence="2">The sequence shown here is derived from an EMBL/GenBank/DDBJ whole genome shotgun (WGS) entry which is preliminary data.</text>
</comment>
<evidence type="ECO:0000256" key="1">
    <source>
        <dbReference type="SAM" id="Phobius"/>
    </source>
</evidence>
<dbReference type="EMBL" id="JAGHQL010000078">
    <property type="protein sequence ID" value="KAH0541471.1"/>
    <property type="molecule type" value="Genomic_DNA"/>
</dbReference>
<sequence length="472" mass="53222">MATISACTNCSQGEDVPQPQWPESCKYFVPGIMDSEYVRSLLRDDTKYLDPGSTQHQQIDYLGFTNAGEVNHQKLVSDPDREAQLNEMDNPAHGLRVFFIHQKRVYAIEKKPWKWNQISVTCRTWLDLLDRLMIPSSAIEVLYDNNGGYGSHISYCSADGPHACRPIQTHCAYHIWLKVGNYRSHEYFAYARHDFHSGRDLVLVLGTNGEIDAQQLATQFRGQFRVNLFSVLLALATSWSRQIEVHRWKLDSETVKLESRTGHSAFQFSNSELLTPEQLSLSKDITLTSIGIHCTARGASNMAGNFSFLLAQLGRYAALCAIPPGQQVSGQLKTHLGDALSQHLDQTNAQIAQMDELKLRVDAQWSIINSLIAQRDSRSSIDIAAATKADSELMRGITFTTMVFLPATFMATFFSMVFFHIGSKDHVHLVISKWIWLYPVCMIPLTVILALNYGQFTWLKPLLQASGILKRC</sequence>
<organism evidence="2 3">
    <name type="scientific">Glutinoglossum americanum</name>
    <dbReference type="NCBI Taxonomy" id="1670608"/>
    <lineage>
        <taxon>Eukaryota</taxon>
        <taxon>Fungi</taxon>
        <taxon>Dikarya</taxon>
        <taxon>Ascomycota</taxon>
        <taxon>Pezizomycotina</taxon>
        <taxon>Geoglossomycetes</taxon>
        <taxon>Geoglossales</taxon>
        <taxon>Geoglossaceae</taxon>
        <taxon>Glutinoglossum</taxon>
    </lineage>
</organism>
<evidence type="ECO:0000313" key="2">
    <source>
        <dbReference type="EMBL" id="KAH0541471.1"/>
    </source>
</evidence>
<keyword evidence="1" id="KW-0812">Transmembrane</keyword>
<feature type="transmembrane region" description="Helical" evidence="1">
    <location>
        <begin position="403"/>
        <end position="422"/>
    </location>
</feature>
<dbReference type="OrthoDB" id="5207033at2759"/>